<feature type="transmembrane region" description="Helical" evidence="7">
    <location>
        <begin position="140"/>
        <end position="163"/>
    </location>
</feature>
<feature type="transmembrane region" description="Helical" evidence="7">
    <location>
        <begin position="301"/>
        <end position="321"/>
    </location>
</feature>
<feature type="transmembrane region" description="Helical" evidence="7">
    <location>
        <begin position="108"/>
        <end position="133"/>
    </location>
</feature>
<keyword evidence="5 7" id="KW-1133">Transmembrane helix</keyword>
<feature type="transmembrane region" description="Helical" evidence="7">
    <location>
        <begin position="84"/>
        <end position="102"/>
    </location>
</feature>
<dbReference type="RefSeq" id="WP_223104682.1">
    <property type="nucleotide sequence ID" value="NZ_CP061913.1"/>
</dbReference>
<keyword evidence="3" id="KW-1003">Cell membrane</keyword>
<dbReference type="PANTHER" id="PTHR23517:SF3">
    <property type="entry name" value="INTEGRAL MEMBRANE TRANSPORT PROTEIN"/>
    <property type="match status" value="1"/>
</dbReference>
<feature type="transmembrane region" description="Helical" evidence="7">
    <location>
        <begin position="275"/>
        <end position="295"/>
    </location>
</feature>
<evidence type="ECO:0000256" key="3">
    <source>
        <dbReference type="ARBA" id="ARBA00022475"/>
    </source>
</evidence>
<evidence type="ECO:0000256" key="7">
    <source>
        <dbReference type="SAM" id="Phobius"/>
    </source>
</evidence>
<evidence type="ECO:0000256" key="4">
    <source>
        <dbReference type="ARBA" id="ARBA00022692"/>
    </source>
</evidence>
<evidence type="ECO:0000256" key="2">
    <source>
        <dbReference type="ARBA" id="ARBA00022448"/>
    </source>
</evidence>
<gene>
    <name evidence="8" type="ORF">ACFFTR_27085</name>
</gene>
<dbReference type="EMBL" id="JBHMCA010000049">
    <property type="protein sequence ID" value="MFB9446771.1"/>
    <property type="molecule type" value="Genomic_DNA"/>
</dbReference>
<keyword evidence="2" id="KW-0813">Transport</keyword>
<comment type="subcellular location">
    <subcellularLocation>
        <location evidence="1">Cell membrane</location>
        <topology evidence="1">Multi-pass membrane protein</topology>
    </subcellularLocation>
</comment>
<feature type="transmembrane region" description="Helical" evidence="7">
    <location>
        <begin position="247"/>
        <end position="268"/>
    </location>
</feature>
<comment type="caution">
    <text evidence="8">The sequence shown here is derived from an EMBL/GenBank/DDBJ whole genome shotgun (WGS) entry which is preliminary data.</text>
</comment>
<keyword evidence="4 7" id="KW-0812">Transmembrane</keyword>
<evidence type="ECO:0000256" key="5">
    <source>
        <dbReference type="ARBA" id="ARBA00022989"/>
    </source>
</evidence>
<accession>A0ABV5MD39</accession>
<dbReference type="Pfam" id="PF07690">
    <property type="entry name" value="MFS_1"/>
    <property type="match status" value="1"/>
</dbReference>
<evidence type="ECO:0000256" key="6">
    <source>
        <dbReference type="ARBA" id="ARBA00023136"/>
    </source>
</evidence>
<feature type="transmembrane region" description="Helical" evidence="7">
    <location>
        <begin position="169"/>
        <end position="194"/>
    </location>
</feature>
<evidence type="ECO:0000313" key="8">
    <source>
        <dbReference type="EMBL" id="MFB9446771.1"/>
    </source>
</evidence>
<evidence type="ECO:0000313" key="9">
    <source>
        <dbReference type="Proteomes" id="UP001589608"/>
    </source>
</evidence>
<feature type="transmembrane region" description="Helical" evidence="7">
    <location>
        <begin position="366"/>
        <end position="386"/>
    </location>
</feature>
<feature type="transmembrane region" description="Helical" evidence="7">
    <location>
        <begin position="215"/>
        <end position="235"/>
    </location>
</feature>
<proteinExistence type="predicted"/>
<sequence length="408" mass="41383">MSNAGSFTRLPAAARLLALGSLLYWTALSGVWALVGVWGTRYLGLPSSVVGAGLAVSAVIAAVVAIGGGALVDRLDRRLVLAGLRAWLAAGCLVLALAVAVLPGAAAFWLLCAILAGNGLGQAVEQSLVAAYVPEEQWSGAYALMSAAQYAGGFAGALGGALLLSWSRIGWLVVAAVVAASAAAVGALLPRIVVAADARPGLPTALKVLGDRRFLGFWLLGCVSVTLYFAFEVVAPVTLVSGHGLAPWSWGVLIGTVPVLLIGAELLIARVGGRWPWRWALAGSLLVLAIPFALLSMRPTAVTLVVIGLTFVAGEALWGPFAQTALAEMAGGATSAFAAYRLTFSIGLVVAPAAGLALRDAIGDRALWLALAGLSAVAGVVTALAYRRTGAERKAADQEGAGAFPVSS</sequence>
<dbReference type="Gene3D" id="1.20.1250.20">
    <property type="entry name" value="MFS general substrate transporter like domains"/>
    <property type="match status" value="2"/>
</dbReference>
<dbReference type="PANTHER" id="PTHR23517">
    <property type="entry name" value="RESISTANCE PROTEIN MDTM, PUTATIVE-RELATED-RELATED"/>
    <property type="match status" value="1"/>
</dbReference>
<dbReference type="Proteomes" id="UP001589608">
    <property type="component" value="Unassembled WGS sequence"/>
</dbReference>
<name>A0ABV5MD39_9ACTN</name>
<keyword evidence="9" id="KW-1185">Reference proteome</keyword>
<reference evidence="8 9" key="1">
    <citation type="submission" date="2024-09" db="EMBL/GenBank/DDBJ databases">
        <authorList>
            <person name="Sun Q."/>
            <person name="Mori K."/>
        </authorList>
    </citation>
    <scope>NUCLEOTIDE SEQUENCE [LARGE SCALE GENOMIC DNA]</scope>
    <source>
        <strain evidence="8 9">JCM 3307</strain>
    </source>
</reference>
<dbReference type="SUPFAM" id="SSF103473">
    <property type="entry name" value="MFS general substrate transporter"/>
    <property type="match status" value="1"/>
</dbReference>
<organism evidence="8 9">
    <name type="scientific">Dactylosporangium vinaceum</name>
    <dbReference type="NCBI Taxonomy" id="53362"/>
    <lineage>
        <taxon>Bacteria</taxon>
        <taxon>Bacillati</taxon>
        <taxon>Actinomycetota</taxon>
        <taxon>Actinomycetes</taxon>
        <taxon>Micromonosporales</taxon>
        <taxon>Micromonosporaceae</taxon>
        <taxon>Dactylosporangium</taxon>
    </lineage>
</organism>
<protein>
    <submittedName>
        <fullName evidence="8">MFS transporter</fullName>
    </submittedName>
</protein>
<dbReference type="InterPro" id="IPR050171">
    <property type="entry name" value="MFS_Transporters"/>
</dbReference>
<feature type="transmembrane region" description="Helical" evidence="7">
    <location>
        <begin position="333"/>
        <end position="354"/>
    </location>
</feature>
<dbReference type="InterPro" id="IPR011701">
    <property type="entry name" value="MFS"/>
</dbReference>
<feature type="transmembrane region" description="Helical" evidence="7">
    <location>
        <begin position="49"/>
        <end position="72"/>
    </location>
</feature>
<evidence type="ECO:0000256" key="1">
    <source>
        <dbReference type="ARBA" id="ARBA00004651"/>
    </source>
</evidence>
<keyword evidence="6 7" id="KW-0472">Membrane</keyword>
<dbReference type="InterPro" id="IPR036259">
    <property type="entry name" value="MFS_trans_sf"/>
</dbReference>